<evidence type="ECO:0000259" key="6">
    <source>
        <dbReference type="Pfam" id="PF04932"/>
    </source>
</evidence>
<feature type="transmembrane region" description="Helical" evidence="5">
    <location>
        <begin position="262"/>
        <end position="279"/>
    </location>
</feature>
<feature type="transmembrane region" description="Helical" evidence="5">
    <location>
        <begin position="187"/>
        <end position="206"/>
    </location>
</feature>
<dbReference type="AlphaFoldDB" id="A0A0G0UE85"/>
<feature type="transmembrane region" description="Helical" evidence="5">
    <location>
        <begin position="95"/>
        <end position="114"/>
    </location>
</feature>
<proteinExistence type="predicted"/>
<protein>
    <recommendedName>
        <fullName evidence="6">O-antigen ligase-related domain-containing protein</fullName>
    </recommendedName>
</protein>
<feature type="transmembrane region" description="Helical" evidence="5">
    <location>
        <begin position="121"/>
        <end position="142"/>
    </location>
</feature>
<feature type="transmembrane region" description="Helical" evidence="5">
    <location>
        <begin position="71"/>
        <end position="89"/>
    </location>
</feature>
<keyword evidence="4 5" id="KW-0472">Membrane</keyword>
<evidence type="ECO:0000256" key="3">
    <source>
        <dbReference type="ARBA" id="ARBA00022989"/>
    </source>
</evidence>
<organism evidence="7 8">
    <name type="scientific">Candidatus Uhrbacteria bacterium GW2011_GWC2_41_11</name>
    <dbReference type="NCBI Taxonomy" id="1618985"/>
    <lineage>
        <taxon>Bacteria</taxon>
        <taxon>Candidatus Uhriibacteriota</taxon>
    </lineage>
</organism>
<keyword evidence="2 5" id="KW-0812">Transmembrane</keyword>
<feature type="transmembrane region" description="Helical" evidence="5">
    <location>
        <begin position="352"/>
        <end position="371"/>
    </location>
</feature>
<comment type="subcellular location">
    <subcellularLocation>
        <location evidence="1">Membrane</location>
        <topology evidence="1">Multi-pass membrane protein</topology>
    </subcellularLocation>
</comment>
<dbReference type="InterPro" id="IPR007016">
    <property type="entry name" value="O-antigen_ligase-rel_domated"/>
</dbReference>
<dbReference type="Proteomes" id="UP000034616">
    <property type="component" value="Unassembled WGS sequence"/>
</dbReference>
<dbReference type="GO" id="GO:0016020">
    <property type="term" value="C:membrane"/>
    <property type="evidence" value="ECO:0007669"/>
    <property type="project" value="UniProtKB-SubCell"/>
</dbReference>
<feature type="transmembrane region" description="Helical" evidence="5">
    <location>
        <begin position="41"/>
        <end position="59"/>
    </location>
</feature>
<sequence length="436" mass="49860">MMTLSRQNLANGFTYLALFLLPWQTRWIFARLNLGGEPWEYGVLSLYAVEILIFCAVLLRGRFHWPLKMHSLIFPGGIFFGLSFIFSFFSLVPILSFVTLFHTFFAFLLFLLLLDERLSFFTSLTYFFCGLLVPVCLGWFQVLTGTSPASTFFGLAEHMATTLGVSVIETSAGRLMRAYGSFSHPNIFGGFLAVAVFFASIFPIVFQKKKTIWFVLAAFLSSTTLIVTFSRSAWVAIVVSLILFFLFVWFERKESKRFHRSFGVMSFVLIGGCIALFGFRDAVMTRFNSTVRLEVKSVSDRVFEYGDFQTLYSSLHPMQWFYGIGSGTYTVALEQLNPGYSVWNYQPIHNTVFLFLIENGWILFLIATVWLGMYLNYFFKYRVQGGIIGIIFCVLYGTIALFDHYLWSSWSGMVLIAVSVGFSLRFVQEKEKENSG</sequence>
<reference evidence="7 8" key="1">
    <citation type="journal article" date="2015" name="Nature">
        <title>rRNA introns, odd ribosomes, and small enigmatic genomes across a large radiation of phyla.</title>
        <authorList>
            <person name="Brown C.T."/>
            <person name="Hug L.A."/>
            <person name="Thomas B.C."/>
            <person name="Sharon I."/>
            <person name="Castelle C.J."/>
            <person name="Singh A."/>
            <person name="Wilkins M.J."/>
            <person name="Williams K.H."/>
            <person name="Banfield J.F."/>
        </authorList>
    </citation>
    <scope>NUCLEOTIDE SEQUENCE [LARGE SCALE GENOMIC DNA]</scope>
</reference>
<feature type="transmembrane region" description="Helical" evidence="5">
    <location>
        <begin position="233"/>
        <end position="250"/>
    </location>
</feature>
<dbReference type="PANTHER" id="PTHR37422:SF13">
    <property type="entry name" value="LIPOPOLYSACCHARIDE BIOSYNTHESIS PROTEIN PA4999-RELATED"/>
    <property type="match status" value="1"/>
</dbReference>
<feature type="transmembrane region" description="Helical" evidence="5">
    <location>
        <begin position="383"/>
        <end position="402"/>
    </location>
</feature>
<dbReference type="EMBL" id="LCAH01000004">
    <property type="protein sequence ID" value="KKR87244.1"/>
    <property type="molecule type" value="Genomic_DNA"/>
</dbReference>
<comment type="caution">
    <text evidence="7">The sequence shown here is derived from an EMBL/GenBank/DDBJ whole genome shotgun (WGS) entry which is preliminary data.</text>
</comment>
<evidence type="ECO:0000256" key="2">
    <source>
        <dbReference type="ARBA" id="ARBA00022692"/>
    </source>
</evidence>
<feature type="transmembrane region" description="Helical" evidence="5">
    <location>
        <begin position="408"/>
        <end position="427"/>
    </location>
</feature>
<dbReference type="PANTHER" id="PTHR37422">
    <property type="entry name" value="TEICHURONIC ACID BIOSYNTHESIS PROTEIN TUAE"/>
    <property type="match status" value="1"/>
</dbReference>
<evidence type="ECO:0000313" key="7">
    <source>
        <dbReference type="EMBL" id="KKR87244.1"/>
    </source>
</evidence>
<feature type="transmembrane region" description="Helical" evidence="5">
    <location>
        <begin position="211"/>
        <end position="227"/>
    </location>
</feature>
<evidence type="ECO:0000313" key="8">
    <source>
        <dbReference type="Proteomes" id="UP000034616"/>
    </source>
</evidence>
<evidence type="ECO:0000256" key="4">
    <source>
        <dbReference type="ARBA" id="ARBA00023136"/>
    </source>
</evidence>
<evidence type="ECO:0000256" key="1">
    <source>
        <dbReference type="ARBA" id="ARBA00004141"/>
    </source>
</evidence>
<gene>
    <name evidence="7" type="ORF">UU35_C0004G0017</name>
</gene>
<dbReference type="Pfam" id="PF04932">
    <property type="entry name" value="Wzy_C"/>
    <property type="match status" value="1"/>
</dbReference>
<dbReference type="InterPro" id="IPR051533">
    <property type="entry name" value="WaaL-like"/>
</dbReference>
<keyword evidence="3 5" id="KW-1133">Transmembrane helix</keyword>
<feature type="transmembrane region" description="Helical" evidence="5">
    <location>
        <begin position="12"/>
        <end position="29"/>
    </location>
</feature>
<accession>A0A0G0UE85</accession>
<feature type="domain" description="O-antigen ligase-related" evidence="6">
    <location>
        <begin position="216"/>
        <end position="366"/>
    </location>
</feature>
<evidence type="ECO:0000256" key="5">
    <source>
        <dbReference type="SAM" id="Phobius"/>
    </source>
</evidence>
<name>A0A0G0UE85_9BACT</name>